<accession>A0A9W6NRF1</accession>
<evidence type="ECO:0000313" key="3">
    <source>
        <dbReference type="Proteomes" id="UP001143480"/>
    </source>
</evidence>
<dbReference type="Proteomes" id="UP001143480">
    <property type="component" value="Unassembled WGS sequence"/>
</dbReference>
<name>A0A9W6NRF1_9ACTN</name>
<reference evidence="2" key="2">
    <citation type="submission" date="2023-01" db="EMBL/GenBank/DDBJ databases">
        <authorList>
            <person name="Sun Q."/>
            <person name="Evtushenko L."/>
        </authorList>
    </citation>
    <scope>NUCLEOTIDE SEQUENCE</scope>
    <source>
        <strain evidence="2">VKM Ac-1321</strain>
    </source>
</reference>
<comment type="caution">
    <text evidence="2">The sequence shown here is derived from an EMBL/GenBank/DDBJ whole genome shotgun (WGS) entry which is preliminary data.</text>
</comment>
<reference evidence="2" key="1">
    <citation type="journal article" date="2014" name="Int. J. Syst. Evol. Microbiol.">
        <title>Complete genome sequence of Corynebacterium casei LMG S-19264T (=DSM 44701T), isolated from a smear-ripened cheese.</title>
        <authorList>
            <consortium name="US DOE Joint Genome Institute (JGI-PGF)"/>
            <person name="Walter F."/>
            <person name="Albersmeier A."/>
            <person name="Kalinowski J."/>
            <person name="Ruckert C."/>
        </authorList>
    </citation>
    <scope>NUCLEOTIDE SEQUENCE</scope>
    <source>
        <strain evidence="2">VKM Ac-1321</strain>
    </source>
</reference>
<proteinExistence type="predicted"/>
<dbReference type="EMBL" id="BSFP01000069">
    <property type="protein sequence ID" value="GLL06221.1"/>
    <property type="molecule type" value="Genomic_DNA"/>
</dbReference>
<evidence type="ECO:0000313" key="2">
    <source>
        <dbReference type="EMBL" id="GLL06221.1"/>
    </source>
</evidence>
<evidence type="ECO:0000256" key="1">
    <source>
        <dbReference type="SAM" id="MobiDB-lite"/>
    </source>
</evidence>
<protein>
    <submittedName>
        <fullName evidence="2">Uncharacterized protein</fullName>
    </submittedName>
</protein>
<dbReference type="AlphaFoldDB" id="A0A9W6NRF1"/>
<organism evidence="2 3">
    <name type="scientific">Dactylosporangium matsuzakiense</name>
    <dbReference type="NCBI Taxonomy" id="53360"/>
    <lineage>
        <taxon>Bacteria</taxon>
        <taxon>Bacillati</taxon>
        <taxon>Actinomycetota</taxon>
        <taxon>Actinomycetes</taxon>
        <taxon>Micromonosporales</taxon>
        <taxon>Micromonosporaceae</taxon>
        <taxon>Dactylosporangium</taxon>
    </lineage>
</organism>
<sequence length="101" mass="10793">MSRPSAGPVPHPSAELTSLVRVRVRAIAIAELAVRPSAGATRPSAGATLRTGARSPRYNGIRPAPHMSLHPLPHMRVCPVPHTSVRLETPGSAHHKPRGRR</sequence>
<gene>
    <name evidence="2" type="ORF">GCM10017581_079690</name>
</gene>
<feature type="region of interest" description="Disordered" evidence="1">
    <location>
        <begin position="37"/>
        <end position="70"/>
    </location>
</feature>
<keyword evidence="3" id="KW-1185">Reference proteome</keyword>